<evidence type="ECO:0000313" key="1">
    <source>
        <dbReference type="EMBL" id="BAD57153.1"/>
    </source>
</evidence>
<dbReference type="RefSeq" id="WP_011208838.1">
    <property type="nucleotide sequence ID" value="NC_006361.1"/>
</dbReference>
<dbReference type="AlphaFoldDB" id="Q5YXD8"/>
<accession>Q5YXD8</accession>
<evidence type="ECO:0008006" key="3">
    <source>
        <dbReference type="Google" id="ProtNLM"/>
    </source>
</evidence>
<dbReference type="GeneID" id="61133066"/>
<reference evidence="1 2" key="1">
    <citation type="journal article" date="2004" name="Proc. Natl. Acad. Sci. U.S.A.">
        <title>The complete genomic sequence of Nocardia farcinica IFM 10152.</title>
        <authorList>
            <person name="Ishikawa J."/>
            <person name="Yamashita A."/>
            <person name="Mikami Y."/>
            <person name="Hoshino Y."/>
            <person name="Kurita H."/>
            <person name="Hotta K."/>
            <person name="Shiba T."/>
            <person name="Hattori M."/>
        </authorList>
    </citation>
    <scope>NUCLEOTIDE SEQUENCE [LARGE SCALE GENOMIC DNA]</scope>
    <source>
        <strain evidence="1 2">IFM 10152</strain>
    </source>
</reference>
<dbReference type="KEGG" id="nfa:NFA_23060"/>
<evidence type="ECO:0000313" key="2">
    <source>
        <dbReference type="Proteomes" id="UP000006820"/>
    </source>
</evidence>
<dbReference type="STRING" id="247156.NFA_23060"/>
<protein>
    <recommendedName>
        <fullName evidence="3">DUF885 domain-containing protein</fullName>
    </recommendedName>
</protein>
<dbReference type="HOGENOM" id="CLU_053994_0_0_11"/>
<name>Q5YXD8_NOCFA</name>
<gene>
    <name evidence="1" type="ordered locus">NFA_23060</name>
</gene>
<dbReference type="eggNOG" id="COG4805">
    <property type="taxonomic scope" value="Bacteria"/>
</dbReference>
<organism evidence="1 2">
    <name type="scientific">Nocardia farcinica (strain IFM 10152)</name>
    <dbReference type="NCBI Taxonomy" id="247156"/>
    <lineage>
        <taxon>Bacteria</taxon>
        <taxon>Bacillati</taxon>
        <taxon>Actinomycetota</taxon>
        <taxon>Actinomycetes</taxon>
        <taxon>Mycobacteriales</taxon>
        <taxon>Nocardiaceae</taxon>
        <taxon>Nocardia</taxon>
    </lineage>
</organism>
<dbReference type="EMBL" id="AP006618">
    <property type="protein sequence ID" value="BAD57153.1"/>
    <property type="molecule type" value="Genomic_DNA"/>
</dbReference>
<dbReference type="Proteomes" id="UP000006820">
    <property type="component" value="Chromosome"/>
</dbReference>
<keyword evidence="2" id="KW-1185">Reference proteome</keyword>
<proteinExistence type="predicted"/>
<sequence length="404" mass="44484">MSMTQARWLRRYALLALRLDRITRAMTVLPVLDYRGPERWRAQVDAEEPAPAARLAEEADALLAELPFEAARAVPLTGQVRAMRAVAERLSGVRTPMAEYASRCLGLPIEPVPEAVFAEAHDRLDAALPPGPGGLADRWRAWKQHHRLAEPERLPGFVTRAITETRARTAALVPLPADEVVECELVSGVPYLAAGLHRGGVRSALLVNRDLPFVLADLLAVVAHEGHPGHIAEQVCKEHTLVRERGWAEAGIKFLISPQFALGEGLGQCGADLVFPGDEAQRWLTDHVLGEAGIPADGSDFAAVHSVTNVLWGVWANAALRADEGASDDSLLDYLARWTLLDRTELAPALPLLRGPNPYVFGYYHGWRRVRAWLDQPDRAARLRRLLTEPLHPDQLRVTPAPPR</sequence>